<sequence>MAPLCYRPLPLLLALAPLAAGRGALHARLASEPVAPPAAEPTREELIALGIWPPPEPVGPAPTKKDGSYGSKADACQACKNMATGSCAMYRTCLCYAANAVFETPGIPAPTDRTNYHWTCGNEGGDKYELCFKSDPKYTDSFGDEFDVNKPKCPVSQWWAKERKRLQQRRADFRPSGPQHFRAMEDVGADDPAAEETFQVFVKTLVGQTITLNVAASDAVHYIKGLIQDSEGAPAHQQRVIFETKQLDDKRKIGDYSVRNGSTLHLSERLRGGGKKGEVVPSLAAAADVPAADEVILQGHLRGGMPPARATSMEEYPMPGDLGPENHPRMPLGSCCAKPFANYGVLAKHLKRAEPLGQNCRARGSTPGARWSAGR</sequence>
<dbReference type="PANTHER" id="PTHR10666">
    <property type="entry name" value="UBIQUITIN"/>
    <property type="match status" value="1"/>
</dbReference>
<dbReference type="InterPro" id="IPR029071">
    <property type="entry name" value="Ubiquitin-like_domsf"/>
</dbReference>
<accession>A0ABN9VY38</accession>
<organism evidence="3 4">
    <name type="scientific">Prorocentrum cordatum</name>
    <dbReference type="NCBI Taxonomy" id="2364126"/>
    <lineage>
        <taxon>Eukaryota</taxon>
        <taxon>Sar</taxon>
        <taxon>Alveolata</taxon>
        <taxon>Dinophyceae</taxon>
        <taxon>Prorocentrales</taxon>
        <taxon>Prorocentraceae</taxon>
        <taxon>Prorocentrum</taxon>
    </lineage>
</organism>
<evidence type="ECO:0000313" key="4">
    <source>
        <dbReference type="Proteomes" id="UP001189429"/>
    </source>
</evidence>
<dbReference type="InterPro" id="IPR000626">
    <property type="entry name" value="Ubiquitin-like_dom"/>
</dbReference>
<dbReference type="InterPro" id="IPR050158">
    <property type="entry name" value="Ubiquitin_ubiquitin-like"/>
</dbReference>
<gene>
    <name evidence="3" type="ORF">PCOR1329_LOCUS62300</name>
</gene>
<dbReference type="Gene3D" id="3.10.20.90">
    <property type="entry name" value="Phosphatidylinositol 3-kinase Catalytic Subunit, Chain A, domain 1"/>
    <property type="match status" value="1"/>
</dbReference>
<keyword evidence="1" id="KW-0732">Signal</keyword>
<feature type="chain" id="PRO_5045903752" description="Ubiquitin-like domain-containing protein" evidence="1">
    <location>
        <begin position="22"/>
        <end position="375"/>
    </location>
</feature>
<dbReference type="SUPFAM" id="SSF54236">
    <property type="entry name" value="Ubiquitin-like"/>
    <property type="match status" value="1"/>
</dbReference>
<comment type="caution">
    <text evidence="3">The sequence shown here is derived from an EMBL/GenBank/DDBJ whole genome shotgun (WGS) entry which is preliminary data.</text>
</comment>
<dbReference type="PROSITE" id="PS50053">
    <property type="entry name" value="UBIQUITIN_2"/>
    <property type="match status" value="1"/>
</dbReference>
<name>A0ABN9VY38_9DINO</name>
<proteinExistence type="predicted"/>
<protein>
    <recommendedName>
        <fullName evidence="2">Ubiquitin-like domain-containing protein</fullName>
    </recommendedName>
</protein>
<reference evidence="3" key="1">
    <citation type="submission" date="2023-10" db="EMBL/GenBank/DDBJ databases">
        <authorList>
            <person name="Chen Y."/>
            <person name="Shah S."/>
            <person name="Dougan E. K."/>
            <person name="Thang M."/>
            <person name="Chan C."/>
        </authorList>
    </citation>
    <scope>NUCLEOTIDE SEQUENCE [LARGE SCALE GENOMIC DNA]</scope>
</reference>
<evidence type="ECO:0000313" key="3">
    <source>
        <dbReference type="EMBL" id="CAK0878585.1"/>
    </source>
</evidence>
<dbReference type="PRINTS" id="PR00348">
    <property type="entry name" value="UBIQUITIN"/>
</dbReference>
<feature type="signal peptide" evidence="1">
    <location>
        <begin position="1"/>
        <end position="21"/>
    </location>
</feature>
<dbReference type="Pfam" id="PF00240">
    <property type="entry name" value="ubiquitin"/>
    <property type="match status" value="1"/>
</dbReference>
<evidence type="ECO:0000256" key="1">
    <source>
        <dbReference type="SAM" id="SignalP"/>
    </source>
</evidence>
<dbReference type="InterPro" id="IPR019956">
    <property type="entry name" value="Ubiquitin_dom"/>
</dbReference>
<dbReference type="EMBL" id="CAUYUJ010017863">
    <property type="protein sequence ID" value="CAK0878585.1"/>
    <property type="molecule type" value="Genomic_DNA"/>
</dbReference>
<dbReference type="Proteomes" id="UP001189429">
    <property type="component" value="Unassembled WGS sequence"/>
</dbReference>
<feature type="domain" description="Ubiquitin-like" evidence="2">
    <location>
        <begin position="198"/>
        <end position="273"/>
    </location>
</feature>
<evidence type="ECO:0000259" key="2">
    <source>
        <dbReference type="PROSITE" id="PS50053"/>
    </source>
</evidence>
<dbReference type="SMART" id="SM00213">
    <property type="entry name" value="UBQ"/>
    <property type="match status" value="1"/>
</dbReference>
<keyword evidence="4" id="KW-1185">Reference proteome</keyword>